<feature type="region of interest" description="Disordered" evidence="1">
    <location>
        <begin position="127"/>
        <end position="150"/>
    </location>
</feature>
<dbReference type="Gene3D" id="2.30.29.30">
    <property type="entry name" value="Pleckstrin-homology domain (PH domain)/Phosphotyrosine-binding domain (PTB)"/>
    <property type="match status" value="1"/>
</dbReference>
<keyword evidence="2" id="KW-0472">Membrane</keyword>
<feature type="compositionally biased region" description="Polar residues" evidence="1">
    <location>
        <begin position="211"/>
        <end position="228"/>
    </location>
</feature>
<feature type="domain" description="GRAM" evidence="3">
    <location>
        <begin position="264"/>
        <end position="331"/>
    </location>
</feature>
<name>A0A0P6GU76_9CRUS</name>
<feature type="compositionally biased region" description="Low complexity" evidence="1">
    <location>
        <begin position="128"/>
        <end position="149"/>
    </location>
</feature>
<dbReference type="Pfam" id="PF02893">
    <property type="entry name" value="GRAM"/>
    <property type="match status" value="1"/>
</dbReference>
<dbReference type="GO" id="GO:0032934">
    <property type="term" value="F:sterol binding"/>
    <property type="evidence" value="ECO:0007669"/>
    <property type="project" value="TreeGrafter"/>
</dbReference>
<feature type="compositionally biased region" description="Basic and acidic residues" evidence="1">
    <location>
        <begin position="448"/>
        <end position="457"/>
    </location>
</feature>
<dbReference type="GO" id="GO:0140268">
    <property type="term" value="C:endoplasmic reticulum-plasma membrane contact site"/>
    <property type="evidence" value="ECO:0007669"/>
    <property type="project" value="TreeGrafter"/>
</dbReference>
<dbReference type="InterPro" id="IPR004182">
    <property type="entry name" value="GRAM"/>
</dbReference>
<evidence type="ECO:0000256" key="2">
    <source>
        <dbReference type="SAM" id="Phobius"/>
    </source>
</evidence>
<accession>A0A0P6GU76</accession>
<evidence type="ECO:0000313" key="4">
    <source>
        <dbReference type="EMBL" id="JAN45208.1"/>
    </source>
</evidence>
<dbReference type="CDD" id="cd13220">
    <property type="entry name" value="PH-GRAM_GRAMDC"/>
    <property type="match status" value="1"/>
</dbReference>
<feature type="region of interest" description="Disordered" evidence="1">
    <location>
        <begin position="190"/>
        <end position="232"/>
    </location>
</feature>
<dbReference type="EMBL" id="GDIQ01072151">
    <property type="protein sequence ID" value="JAN22586.1"/>
    <property type="molecule type" value="Transcribed_RNA"/>
</dbReference>
<evidence type="ECO:0000259" key="3">
    <source>
        <dbReference type="SMART" id="SM00568"/>
    </source>
</evidence>
<dbReference type="GO" id="GO:0120015">
    <property type="term" value="F:sterol transfer activity"/>
    <property type="evidence" value="ECO:0007669"/>
    <property type="project" value="TreeGrafter"/>
</dbReference>
<dbReference type="EMBL" id="GDIQ01065608">
    <property type="protein sequence ID" value="JAN29129.1"/>
    <property type="molecule type" value="Transcribed_RNA"/>
</dbReference>
<feature type="compositionally biased region" description="Polar residues" evidence="1">
    <location>
        <begin position="417"/>
        <end position="428"/>
    </location>
</feature>
<dbReference type="InterPro" id="IPR051482">
    <property type="entry name" value="Cholesterol_transport"/>
</dbReference>
<dbReference type="AlphaFoldDB" id="A0A0P6GU76"/>
<keyword evidence="2" id="KW-1133">Transmembrane helix</keyword>
<sequence length="601" mass="66546">MNWKRRFSSACAHEFLKPPPLRIRTWSDSVAEVATAEEMADRDSDLLAEAHRRRSSNASSGAGSTENQHHVTGFLASQTLALFLAVPNIQSSSNTSVRYDDLSQSGTSLLENDVDDEKLADVHYNKLSRSSSLRRSSDQNSSASSTVSSKPWRRFSERFSGATLSAAMASATKLRRNTVVAVSTGKLDQVSVEGRSAQSEDSMTIDEPLNSPLSSSTKENNQLSSTVADTPKNHQLKKFSQSTPALPQLHYDLQDLGRSKSKQKKFLRHFPYVPRDERVLNHYSCALVGDIFLQGNLYVTYNYFAFHSNVFGYVRKILIPMADVRKITKEKTAKFFPNAIAITTATEKHLFSSLMSRDVAYRLALSVWKKFHFPNRMGDCIDGERENEGSSLNGEHSSNESSQNSVEGLIISQHTASSGVQITTATEETSSDPDENSSAIDHSYSPTPDRDDVKDGDNSTGSRPVAKSRKSFLDFFSSRTSFVNEDDGNKDDPAASDDLGVVCDNSSSLFKIPNCPLELSWGCSGICFLLVILCLSAGVLWYRIFLLHSHLELRLSPETTGELNSPVSSLYSPQMQELVDNLHLLLTSRTTNEQRERSTVT</sequence>
<dbReference type="GO" id="GO:0005886">
    <property type="term" value="C:plasma membrane"/>
    <property type="evidence" value="ECO:0007669"/>
    <property type="project" value="TreeGrafter"/>
</dbReference>
<feature type="region of interest" description="Disordered" evidence="1">
    <location>
        <begin position="382"/>
        <end position="405"/>
    </location>
</feature>
<keyword evidence="2" id="KW-0812">Transmembrane</keyword>
<feature type="transmembrane region" description="Helical" evidence="2">
    <location>
        <begin position="519"/>
        <end position="542"/>
    </location>
</feature>
<dbReference type="GO" id="GO:0032366">
    <property type="term" value="P:intracellular sterol transport"/>
    <property type="evidence" value="ECO:0007669"/>
    <property type="project" value="TreeGrafter"/>
</dbReference>
<reference evidence="4" key="1">
    <citation type="submission" date="2015-10" db="EMBL/GenBank/DDBJ databases">
        <title>EvidentialGene: Evidence-directed Construction of Complete mRNA Transcriptomes without Genomes.</title>
        <authorList>
            <person name="Gilbert D.G."/>
        </authorList>
    </citation>
    <scope>NUCLEOTIDE SEQUENCE</scope>
</reference>
<feature type="compositionally biased region" description="Polar residues" evidence="1">
    <location>
        <begin position="436"/>
        <end position="446"/>
    </location>
</feature>
<dbReference type="PANTHER" id="PTHR23319">
    <property type="entry name" value="GRAM DOMAIN CONTAINING 1B, ISOFORM E"/>
    <property type="match status" value="1"/>
</dbReference>
<dbReference type="InterPro" id="IPR011993">
    <property type="entry name" value="PH-like_dom_sf"/>
</dbReference>
<organism evidence="4">
    <name type="scientific">Daphnia magna</name>
    <dbReference type="NCBI Taxonomy" id="35525"/>
    <lineage>
        <taxon>Eukaryota</taxon>
        <taxon>Metazoa</taxon>
        <taxon>Ecdysozoa</taxon>
        <taxon>Arthropoda</taxon>
        <taxon>Crustacea</taxon>
        <taxon>Branchiopoda</taxon>
        <taxon>Diplostraca</taxon>
        <taxon>Cladocera</taxon>
        <taxon>Anomopoda</taxon>
        <taxon>Daphniidae</taxon>
        <taxon>Daphnia</taxon>
    </lineage>
</organism>
<dbReference type="EMBL" id="GDIQ01049529">
    <property type="protein sequence ID" value="JAN45208.1"/>
    <property type="molecule type" value="Transcribed_RNA"/>
</dbReference>
<evidence type="ECO:0000256" key="1">
    <source>
        <dbReference type="SAM" id="MobiDB-lite"/>
    </source>
</evidence>
<proteinExistence type="predicted"/>
<dbReference type="OrthoDB" id="74360at2759"/>
<dbReference type="GO" id="GO:0005789">
    <property type="term" value="C:endoplasmic reticulum membrane"/>
    <property type="evidence" value="ECO:0007669"/>
    <property type="project" value="TreeGrafter"/>
</dbReference>
<dbReference type="PANTHER" id="PTHR23319:SF13">
    <property type="entry name" value="GRAM DOMAIN-CONTAINING PROTEIN"/>
    <property type="match status" value="1"/>
</dbReference>
<protein>
    <submittedName>
        <fullName evidence="4">GRAM domain-containing protein</fullName>
    </submittedName>
</protein>
<dbReference type="SMART" id="SM00568">
    <property type="entry name" value="GRAM"/>
    <property type="match status" value="1"/>
</dbReference>
<feature type="region of interest" description="Disordered" evidence="1">
    <location>
        <begin position="417"/>
        <end position="465"/>
    </location>
</feature>
<feature type="compositionally biased region" description="Polar residues" evidence="1">
    <location>
        <begin position="389"/>
        <end position="405"/>
    </location>
</feature>